<dbReference type="AlphaFoldDB" id="A0AAE0LJI0"/>
<evidence type="ECO:0008006" key="7">
    <source>
        <dbReference type="Google" id="ProtNLM"/>
    </source>
</evidence>
<protein>
    <recommendedName>
        <fullName evidence="7">Isopentenyl-diphosphate delta-isomerase</fullName>
    </recommendedName>
</protein>
<gene>
    <name evidence="5" type="ORF">CYMTET_5420</name>
</gene>
<dbReference type="InterPro" id="IPR019195">
    <property type="entry name" value="ABC_ATPase_put"/>
</dbReference>
<evidence type="ECO:0000259" key="4">
    <source>
        <dbReference type="Pfam" id="PF21117"/>
    </source>
</evidence>
<dbReference type="Pfam" id="PF09818">
    <property type="entry name" value="ABC_ATPase"/>
    <property type="match status" value="1"/>
</dbReference>
<accession>A0AAE0LJI0</accession>
<feature type="domain" description="ATPase of the ABC class C-terminal" evidence="2">
    <location>
        <begin position="239"/>
        <end position="508"/>
    </location>
</feature>
<feature type="region of interest" description="Disordered" evidence="1">
    <location>
        <begin position="14"/>
        <end position="64"/>
    </location>
</feature>
<evidence type="ECO:0000313" key="5">
    <source>
        <dbReference type="EMBL" id="KAK3287059.1"/>
    </source>
</evidence>
<organism evidence="5 6">
    <name type="scientific">Cymbomonas tetramitiformis</name>
    <dbReference type="NCBI Taxonomy" id="36881"/>
    <lineage>
        <taxon>Eukaryota</taxon>
        <taxon>Viridiplantae</taxon>
        <taxon>Chlorophyta</taxon>
        <taxon>Pyramimonadophyceae</taxon>
        <taxon>Pyramimonadales</taxon>
        <taxon>Pyramimonadaceae</taxon>
        <taxon>Cymbomonas</taxon>
    </lineage>
</organism>
<comment type="caution">
    <text evidence="5">The sequence shown here is derived from an EMBL/GenBank/DDBJ whole genome shotgun (WGS) entry which is preliminary data.</text>
</comment>
<name>A0AAE0LJI0_9CHLO</name>
<evidence type="ECO:0000259" key="3">
    <source>
        <dbReference type="Pfam" id="PF20446"/>
    </source>
</evidence>
<dbReference type="PANTHER" id="PTHR38149">
    <property type="entry name" value="ATPASE"/>
    <property type="match status" value="1"/>
</dbReference>
<dbReference type="Pfam" id="PF20446">
    <property type="entry name" value="ABC_N"/>
    <property type="match status" value="1"/>
</dbReference>
<evidence type="ECO:0000313" key="6">
    <source>
        <dbReference type="Proteomes" id="UP001190700"/>
    </source>
</evidence>
<evidence type="ECO:0000259" key="2">
    <source>
        <dbReference type="Pfam" id="PF09818"/>
    </source>
</evidence>
<evidence type="ECO:0000256" key="1">
    <source>
        <dbReference type="SAM" id="MobiDB-lite"/>
    </source>
</evidence>
<feature type="compositionally biased region" description="Basic and acidic residues" evidence="1">
    <location>
        <begin position="45"/>
        <end position="55"/>
    </location>
</feature>
<dbReference type="InterPro" id="IPR049069">
    <property type="entry name" value="MRB1590-like_C"/>
</dbReference>
<dbReference type="Pfam" id="PF21117">
    <property type="entry name" value="MRB1590_C"/>
    <property type="match status" value="1"/>
</dbReference>
<reference evidence="5 6" key="1">
    <citation type="journal article" date="2015" name="Genome Biol. Evol.">
        <title>Comparative Genomics of a Bacterivorous Green Alga Reveals Evolutionary Causalities and Consequences of Phago-Mixotrophic Mode of Nutrition.</title>
        <authorList>
            <person name="Burns J.A."/>
            <person name="Paasch A."/>
            <person name="Narechania A."/>
            <person name="Kim E."/>
        </authorList>
    </citation>
    <scope>NUCLEOTIDE SEQUENCE [LARGE SCALE GENOMIC DNA]</scope>
    <source>
        <strain evidence="5 6">PLY_AMNH</strain>
    </source>
</reference>
<dbReference type="EMBL" id="LGRX02001032">
    <property type="protein sequence ID" value="KAK3287059.1"/>
    <property type="molecule type" value="Genomic_DNA"/>
</dbReference>
<feature type="compositionally biased region" description="Basic residues" evidence="1">
    <location>
        <begin position="23"/>
        <end position="32"/>
    </location>
</feature>
<proteinExistence type="predicted"/>
<keyword evidence="6" id="KW-1185">Reference proteome</keyword>
<dbReference type="PANTHER" id="PTHR38149:SF1">
    <property type="entry name" value="ATPASE"/>
    <property type="match status" value="1"/>
</dbReference>
<dbReference type="InterPro" id="IPR046834">
    <property type="entry name" value="ABC_ATPase_C"/>
</dbReference>
<dbReference type="Proteomes" id="UP001190700">
    <property type="component" value="Unassembled WGS sequence"/>
</dbReference>
<feature type="domain" description="MRB1590-like C-terminal" evidence="4">
    <location>
        <begin position="539"/>
        <end position="638"/>
    </location>
</feature>
<sequence length="641" mass="67923">MSGKGGGRGWYYKEKYGGGGKGGKGKGGKGKGKGGDNSGYGPSSRTEHGFSDHSSPRNPGVISGTSQDLRQMLMQIDGRGYKAYKDIEGRWSFPGFMLIIDHAQSDPFASPSNCRVQVPQSAAKMPPATMSSKIRRLALCDFLTRKFAAVVRATGADQRTEGGGWSGAKGGEMTIDVPGQHVLERTSVIVDESNVEARFTVALPAQGRSVLGGWAANILVDQLPGFVHQALSYEQLDGAAIASHLAVVEDAEWLRAEIGRHGLVAFVADGSVLPRQSGASDTPMDAASAIPFASPPSLAKEFTLPNRGHVRGMGLPAGVSIIVGGGFHGKSTMLQAIEIGVYNHIPGDGRELVVADPTAVKIRAEDGRSVAGVDISPFISNLPFSKDTRHFSTPDASGSTSQATNIQEALEMGCSTLVIDEDTAATNFMIRDARMQALVAKDKEPITPFISKVRSLYLNHKVSSILVIGGSGDYFDVADTVVMMESFSPRDVTAEARAIAQRFQTAEGAALMAAASAAPFGSVAARAPLALTATPELGKVATRSKALISFGDLEIDLSAVEQLAEKSQTRCIADSLAFLKSRMVNGTKTLSQLVEQLEAMWDAGGMDVLAPTMHYGHYARPRKFELAAALNRVRSLRISPK</sequence>
<feature type="domain" description="ATPase of the ABC class N-terminal" evidence="3">
    <location>
        <begin position="67"/>
        <end position="233"/>
    </location>
</feature>
<dbReference type="InterPro" id="IPR046833">
    <property type="entry name" value="ABC_N"/>
</dbReference>